<dbReference type="GO" id="GO:0004672">
    <property type="term" value="F:protein kinase activity"/>
    <property type="evidence" value="ECO:0007669"/>
    <property type="project" value="InterPro"/>
</dbReference>
<dbReference type="AlphaFoldDB" id="A0A9P7VV74"/>
<dbReference type="InterPro" id="IPR000719">
    <property type="entry name" value="Prot_kinase_dom"/>
</dbReference>
<evidence type="ECO:0000313" key="3">
    <source>
        <dbReference type="Proteomes" id="UP000812287"/>
    </source>
</evidence>
<protein>
    <recommendedName>
        <fullName evidence="1">Protein kinase domain-containing protein</fullName>
    </recommendedName>
</protein>
<evidence type="ECO:0000313" key="2">
    <source>
        <dbReference type="EMBL" id="KAG7447534.1"/>
    </source>
</evidence>
<dbReference type="OrthoDB" id="3070478at2759"/>
<accession>A0A9P7VV74</accession>
<comment type="caution">
    <text evidence="2">The sequence shown here is derived from an EMBL/GenBank/DDBJ whole genome shotgun (WGS) entry which is preliminary data.</text>
</comment>
<dbReference type="EMBL" id="MU250531">
    <property type="protein sequence ID" value="KAG7447534.1"/>
    <property type="molecule type" value="Genomic_DNA"/>
</dbReference>
<dbReference type="GO" id="GO:0005524">
    <property type="term" value="F:ATP binding"/>
    <property type="evidence" value="ECO:0007669"/>
    <property type="project" value="InterPro"/>
</dbReference>
<organism evidence="2 3">
    <name type="scientific">Guyanagaster necrorhizus</name>
    <dbReference type="NCBI Taxonomy" id="856835"/>
    <lineage>
        <taxon>Eukaryota</taxon>
        <taxon>Fungi</taxon>
        <taxon>Dikarya</taxon>
        <taxon>Basidiomycota</taxon>
        <taxon>Agaricomycotina</taxon>
        <taxon>Agaricomycetes</taxon>
        <taxon>Agaricomycetidae</taxon>
        <taxon>Agaricales</taxon>
        <taxon>Marasmiineae</taxon>
        <taxon>Physalacriaceae</taxon>
        <taxon>Guyanagaster</taxon>
    </lineage>
</organism>
<sequence length="83" mass="9055">MLTAKVSVFGFCVPDTTARERVASRGTLRFKAPVVLCDSPPLLLQYANLPQRDLYSFGVLVCEVINDGNLPSSTVRDVDIPSL</sequence>
<dbReference type="Proteomes" id="UP000812287">
    <property type="component" value="Unassembled WGS sequence"/>
</dbReference>
<dbReference type="InterPro" id="IPR011009">
    <property type="entry name" value="Kinase-like_dom_sf"/>
</dbReference>
<feature type="domain" description="Protein kinase" evidence="1">
    <location>
        <begin position="1"/>
        <end position="83"/>
    </location>
</feature>
<dbReference type="GeneID" id="66108249"/>
<dbReference type="SUPFAM" id="SSF56112">
    <property type="entry name" value="Protein kinase-like (PK-like)"/>
    <property type="match status" value="1"/>
</dbReference>
<reference evidence="2" key="1">
    <citation type="submission" date="2020-11" db="EMBL/GenBank/DDBJ databases">
        <title>Adaptations for nitrogen fixation in a non-lichenized fungal sporocarp promotes dispersal by wood-feeding termites.</title>
        <authorList>
            <consortium name="DOE Joint Genome Institute"/>
            <person name="Koch R.A."/>
            <person name="Yoon G."/>
            <person name="Arayal U."/>
            <person name="Lail K."/>
            <person name="Amirebrahimi M."/>
            <person name="Labutti K."/>
            <person name="Lipzen A."/>
            <person name="Riley R."/>
            <person name="Barry K."/>
            <person name="Henrissat B."/>
            <person name="Grigoriev I.V."/>
            <person name="Herr J.R."/>
            <person name="Aime M.C."/>
        </authorList>
    </citation>
    <scope>NUCLEOTIDE SEQUENCE</scope>
    <source>
        <strain evidence="2">MCA 3950</strain>
    </source>
</reference>
<evidence type="ECO:0000259" key="1">
    <source>
        <dbReference type="PROSITE" id="PS50011"/>
    </source>
</evidence>
<gene>
    <name evidence="2" type="ORF">BT62DRAFT_930545</name>
</gene>
<dbReference type="PROSITE" id="PS50011">
    <property type="entry name" value="PROTEIN_KINASE_DOM"/>
    <property type="match status" value="1"/>
</dbReference>
<keyword evidence="3" id="KW-1185">Reference proteome</keyword>
<dbReference type="Gene3D" id="1.10.510.10">
    <property type="entry name" value="Transferase(Phosphotransferase) domain 1"/>
    <property type="match status" value="1"/>
</dbReference>
<name>A0A9P7VV74_9AGAR</name>
<proteinExistence type="predicted"/>
<dbReference type="RefSeq" id="XP_043041034.1">
    <property type="nucleotide sequence ID" value="XM_043185952.1"/>
</dbReference>